<protein>
    <recommendedName>
        <fullName evidence="14">Ig-like domain-containing protein</fullName>
    </recommendedName>
</protein>
<feature type="domain" description="Ig-like" evidence="14">
    <location>
        <begin position="136"/>
        <end position="226"/>
    </location>
</feature>
<accession>A0A8D2CZJ9</accession>
<evidence type="ECO:0000256" key="7">
    <source>
        <dbReference type="ARBA" id="ARBA00022989"/>
    </source>
</evidence>
<dbReference type="Gene3D" id="2.60.40.10">
    <property type="entry name" value="Immunoglobulins"/>
    <property type="match status" value="2"/>
</dbReference>
<comment type="subcellular location">
    <subcellularLocation>
        <location evidence="1">Cell membrane</location>
        <topology evidence="1">Single-pass type I membrane protein</topology>
    </subcellularLocation>
</comment>
<evidence type="ECO:0000256" key="1">
    <source>
        <dbReference type="ARBA" id="ARBA00004251"/>
    </source>
</evidence>
<dbReference type="GO" id="GO:0019770">
    <property type="term" value="F:IgG receptor activity"/>
    <property type="evidence" value="ECO:0007669"/>
    <property type="project" value="TreeGrafter"/>
</dbReference>
<dbReference type="Ensembl" id="ENSSVLT00005018911.1">
    <property type="protein sequence ID" value="ENSSVLP00005017009.1"/>
    <property type="gene ID" value="ENSSVLG00005013511.1"/>
</dbReference>
<evidence type="ECO:0000259" key="14">
    <source>
        <dbReference type="PROSITE" id="PS50835"/>
    </source>
</evidence>
<dbReference type="AlphaFoldDB" id="A0A8D2CZJ9"/>
<sequence length="287" mass="32958">LEMGPGERSFKSPPFVLIIHTTEFVLIICCCLTLISSLLQLLQTAYLFTSLSALYPLADFPKAMVKLEPPWIQVLQEDYVTLKCQGIHNSGNHCTQWFHNRTLILTQPQPNYRFKAKKNDSGSYRCQMDQTSLSDPVHLDVLSDWLLLQTAQLVFQEGDTIMLKCHSWKNNPLNKITFYQNGNSKQFSHFNNKFSIPLANQSHSGDYYCKGNVGKRSYSSKSVTITVQGPTIPYISLPWYQITFFLVMGLLFAVDTGMYFSVQRDLQSSVENRRNYKVKWCHGLQDK</sequence>
<reference evidence="15" key="2">
    <citation type="submission" date="2025-08" db="UniProtKB">
        <authorList>
            <consortium name="Ensembl"/>
        </authorList>
    </citation>
    <scope>IDENTIFICATION</scope>
</reference>
<evidence type="ECO:0000256" key="4">
    <source>
        <dbReference type="ARBA" id="ARBA00022692"/>
    </source>
</evidence>
<evidence type="ECO:0000256" key="6">
    <source>
        <dbReference type="ARBA" id="ARBA00022737"/>
    </source>
</evidence>
<dbReference type="InterPro" id="IPR036179">
    <property type="entry name" value="Ig-like_dom_sf"/>
</dbReference>
<evidence type="ECO:0000313" key="15">
    <source>
        <dbReference type="Ensembl" id="ENSSVLP00005017009.1"/>
    </source>
</evidence>
<dbReference type="GO" id="GO:0019864">
    <property type="term" value="F:IgG binding"/>
    <property type="evidence" value="ECO:0007669"/>
    <property type="project" value="UniProtKB-KW"/>
</dbReference>
<feature type="transmembrane region" description="Helical" evidence="13">
    <location>
        <begin position="15"/>
        <end position="35"/>
    </location>
</feature>
<dbReference type="PROSITE" id="PS50835">
    <property type="entry name" value="IG_LIKE"/>
    <property type="match status" value="2"/>
</dbReference>
<dbReference type="GeneTree" id="ENSGT01050000244808"/>
<dbReference type="Pfam" id="PF13895">
    <property type="entry name" value="Ig_2"/>
    <property type="match status" value="2"/>
</dbReference>
<proteinExistence type="predicted"/>
<keyword evidence="12" id="KW-0393">Immunoglobulin domain</keyword>
<evidence type="ECO:0000256" key="2">
    <source>
        <dbReference type="ARBA" id="ARBA00022475"/>
    </source>
</evidence>
<dbReference type="FunFam" id="2.60.40.10:FF:000356">
    <property type="entry name" value="Low affinity immunoglobulin gamma Fc region receptor III-A"/>
    <property type="match status" value="1"/>
</dbReference>
<keyword evidence="9" id="KW-1015">Disulfide bond</keyword>
<evidence type="ECO:0000256" key="10">
    <source>
        <dbReference type="ARBA" id="ARBA00023170"/>
    </source>
</evidence>
<dbReference type="InterPro" id="IPR013783">
    <property type="entry name" value="Ig-like_fold"/>
</dbReference>
<organism evidence="15 16">
    <name type="scientific">Sciurus vulgaris</name>
    <name type="common">Eurasian red squirrel</name>
    <dbReference type="NCBI Taxonomy" id="55149"/>
    <lineage>
        <taxon>Eukaryota</taxon>
        <taxon>Metazoa</taxon>
        <taxon>Chordata</taxon>
        <taxon>Craniata</taxon>
        <taxon>Vertebrata</taxon>
        <taxon>Euteleostomi</taxon>
        <taxon>Mammalia</taxon>
        <taxon>Eutheria</taxon>
        <taxon>Euarchontoglires</taxon>
        <taxon>Glires</taxon>
        <taxon>Rodentia</taxon>
        <taxon>Sciuromorpha</taxon>
        <taxon>Sciuridae</taxon>
        <taxon>Sciurinae</taxon>
        <taxon>Sciurini</taxon>
        <taxon>Sciurus</taxon>
    </lineage>
</organism>
<evidence type="ECO:0000256" key="5">
    <source>
        <dbReference type="ARBA" id="ARBA00022729"/>
    </source>
</evidence>
<dbReference type="InterPro" id="IPR003599">
    <property type="entry name" value="Ig_sub"/>
</dbReference>
<evidence type="ECO:0000256" key="12">
    <source>
        <dbReference type="ARBA" id="ARBA00023319"/>
    </source>
</evidence>
<keyword evidence="7 13" id="KW-1133">Transmembrane helix</keyword>
<dbReference type="GO" id="GO:0009897">
    <property type="term" value="C:external side of plasma membrane"/>
    <property type="evidence" value="ECO:0007669"/>
    <property type="project" value="TreeGrafter"/>
</dbReference>
<keyword evidence="3" id="KW-0390">IgG-binding protein</keyword>
<dbReference type="CDD" id="cd05753">
    <property type="entry name" value="Ig2_FcgammaR_like"/>
    <property type="match status" value="1"/>
</dbReference>
<keyword evidence="6" id="KW-0677">Repeat</keyword>
<dbReference type="FunFam" id="2.60.40.10:FF:000217">
    <property type="entry name" value="High affinity immunoglobulin gamma Fc receptor I"/>
    <property type="match status" value="1"/>
</dbReference>
<keyword evidence="2" id="KW-1003">Cell membrane</keyword>
<name>A0A8D2CZJ9_SCIVU</name>
<dbReference type="SUPFAM" id="SSF48726">
    <property type="entry name" value="Immunoglobulin"/>
    <property type="match status" value="2"/>
</dbReference>
<dbReference type="GO" id="GO:0032760">
    <property type="term" value="P:positive regulation of tumor necrosis factor production"/>
    <property type="evidence" value="ECO:0007669"/>
    <property type="project" value="TreeGrafter"/>
</dbReference>
<dbReference type="PANTHER" id="PTHR11481">
    <property type="entry name" value="IMMUNOGLOBULIN FC RECEPTOR"/>
    <property type="match status" value="1"/>
</dbReference>
<dbReference type="InterPro" id="IPR007110">
    <property type="entry name" value="Ig-like_dom"/>
</dbReference>
<dbReference type="GO" id="GO:0050766">
    <property type="term" value="P:positive regulation of phagocytosis"/>
    <property type="evidence" value="ECO:0007669"/>
    <property type="project" value="TreeGrafter"/>
</dbReference>
<evidence type="ECO:0000256" key="9">
    <source>
        <dbReference type="ARBA" id="ARBA00023157"/>
    </source>
</evidence>
<dbReference type="PANTHER" id="PTHR11481:SF97">
    <property type="entry name" value="LOW AFFINITY IMMUNOGLOBULIN GAMMA FC REGION RECEPTOR II-B-RELATED"/>
    <property type="match status" value="1"/>
</dbReference>
<dbReference type="InterPro" id="IPR050488">
    <property type="entry name" value="Ig_Fc_receptor"/>
</dbReference>
<evidence type="ECO:0000256" key="8">
    <source>
        <dbReference type="ARBA" id="ARBA00023136"/>
    </source>
</evidence>
<keyword evidence="5" id="KW-0732">Signal</keyword>
<feature type="transmembrane region" description="Helical" evidence="13">
    <location>
        <begin position="242"/>
        <end position="262"/>
    </location>
</feature>
<keyword evidence="10" id="KW-0675">Receptor</keyword>
<evidence type="ECO:0000256" key="13">
    <source>
        <dbReference type="SAM" id="Phobius"/>
    </source>
</evidence>
<evidence type="ECO:0000256" key="3">
    <source>
        <dbReference type="ARBA" id="ARBA00022652"/>
    </source>
</evidence>
<evidence type="ECO:0000313" key="16">
    <source>
        <dbReference type="Proteomes" id="UP000694564"/>
    </source>
</evidence>
<reference evidence="15" key="3">
    <citation type="submission" date="2025-09" db="UniProtKB">
        <authorList>
            <consortium name="Ensembl"/>
        </authorList>
    </citation>
    <scope>IDENTIFICATION</scope>
</reference>
<keyword evidence="11" id="KW-0325">Glycoprotein</keyword>
<keyword evidence="4 13" id="KW-0812">Transmembrane</keyword>
<keyword evidence="16" id="KW-1185">Reference proteome</keyword>
<feature type="domain" description="Ig-like" evidence="14">
    <location>
        <begin position="61"/>
        <end position="132"/>
    </location>
</feature>
<evidence type="ECO:0000256" key="11">
    <source>
        <dbReference type="ARBA" id="ARBA00023180"/>
    </source>
</evidence>
<dbReference type="SMART" id="SM00409">
    <property type="entry name" value="IG"/>
    <property type="match status" value="2"/>
</dbReference>
<dbReference type="Proteomes" id="UP000694564">
    <property type="component" value="Chromosome 1"/>
</dbReference>
<reference evidence="15" key="1">
    <citation type="submission" date="2020-06" db="EMBL/GenBank/DDBJ databases">
        <authorList>
            <consortium name="Wellcome Sanger Institute Data Sharing"/>
        </authorList>
    </citation>
    <scope>NUCLEOTIDE SEQUENCE [LARGE SCALE GENOMIC DNA]</scope>
</reference>
<keyword evidence="8 13" id="KW-0472">Membrane</keyword>
<dbReference type="GO" id="GO:0001788">
    <property type="term" value="P:antibody-dependent cellular cytotoxicity"/>
    <property type="evidence" value="ECO:0007669"/>
    <property type="project" value="TreeGrafter"/>
</dbReference>